<dbReference type="RefSeq" id="WP_259863853.1">
    <property type="nucleotide sequence ID" value="NZ_BAAAST010000171.1"/>
</dbReference>
<gene>
    <name evidence="2" type="ORF">Dfulv_16110</name>
</gene>
<dbReference type="Gene3D" id="3.40.50.150">
    <property type="entry name" value="Vaccinia Virus protein VP39"/>
    <property type="match status" value="1"/>
</dbReference>
<accession>A0ABY5W6P6</accession>
<feature type="domain" description="Methyltransferase type 11" evidence="1">
    <location>
        <begin position="61"/>
        <end position="152"/>
    </location>
</feature>
<dbReference type="PANTHER" id="PTHR43591">
    <property type="entry name" value="METHYLTRANSFERASE"/>
    <property type="match status" value="1"/>
</dbReference>
<dbReference type="GO" id="GO:0008168">
    <property type="term" value="F:methyltransferase activity"/>
    <property type="evidence" value="ECO:0007669"/>
    <property type="project" value="UniProtKB-KW"/>
</dbReference>
<organism evidence="2 3">
    <name type="scientific">Dactylosporangium fulvum</name>
    <dbReference type="NCBI Taxonomy" id="53359"/>
    <lineage>
        <taxon>Bacteria</taxon>
        <taxon>Bacillati</taxon>
        <taxon>Actinomycetota</taxon>
        <taxon>Actinomycetes</taxon>
        <taxon>Micromonosporales</taxon>
        <taxon>Micromonosporaceae</taxon>
        <taxon>Dactylosporangium</taxon>
    </lineage>
</organism>
<dbReference type="SUPFAM" id="SSF53335">
    <property type="entry name" value="S-adenosyl-L-methionine-dependent methyltransferases"/>
    <property type="match status" value="1"/>
</dbReference>
<evidence type="ECO:0000259" key="1">
    <source>
        <dbReference type="Pfam" id="PF08241"/>
    </source>
</evidence>
<reference evidence="2" key="1">
    <citation type="submission" date="2021-04" db="EMBL/GenBank/DDBJ databases">
        <authorList>
            <person name="Hartkoorn R.C."/>
            <person name="Beaudoing E."/>
            <person name="Hot D."/>
        </authorList>
    </citation>
    <scope>NUCLEOTIDE SEQUENCE</scope>
    <source>
        <strain evidence="2">NRRL B-16292</strain>
    </source>
</reference>
<dbReference type="InterPro" id="IPR029063">
    <property type="entry name" value="SAM-dependent_MTases_sf"/>
</dbReference>
<keyword evidence="2" id="KW-0808">Transferase</keyword>
<name>A0ABY5W6P6_9ACTN</name>
<keyword evidence="2" id="KW-0489">Methyltransferase</keyword>
<dbReference type="EMBL" id="CP073720">
    <property type="protein sequence ID" value="UWP85675.1"/>
    <property type="molecule type" value="Genomic_DNA"/>
</dbReference>
<dbReference type="GO" id="GO:0032259">
    <property type="term" value="P:methylation"/>
    <property type="evidence" value="ECO:0007669"/>
    <property type="project" value="UniProtKB-KW"/>
</dbReference>
<evidence type="ECO:0000313" key="2">
    <source>
        <dbReference type="EMBL" id="UWP85675.1"/>
    </source>
</evidence>
<evidence type="ECO:0000313" key="3">
    <source>
        <dbReference type="Proteomes" id="UP001059617"/>
    </source>
</evidence>
<dbReference type="Pfam" id="PF08241">
    <property type="entry name" value="Methyltransf_11"/>
    <property type="match status" value="1"/>
</dbReference>
<proteinExistence type="predicted"/>
<dbReference type="CDD" id="cd02440">
    <property type="entry name" value="AdoMet_MTases"/>
    <property type="match status" value="1"/>
</dbReference>
<dbReference type="PANTHER" id="PTHR43591:SF24">
    <property type="entry name" value="2-METHOXY-6-POLYPRENYL-1,4-BENZOQUINOL METHYLASE, MITOCHONDRIAL"/>
    <property type="match status" value="1"/>
</dbReference>
<dbReference type="Proteomes" id="UP001059617">
    <property type="component" value="Chromosome"/>
</dbReference>
<dbReference type="InterPro" id="IPR013216">
    <property type="entry name" value="Methyltransf_11"/>
</dbReference>
<keyword evidence="3" id="KW-1185">Reference proteome</keyword>
<reference evidence="2" key="2">
    <citation type="submission" date="2022-09" db="EMBL/GenBank/DDBJ databases">
        <title>Biosynthetic gene clusters of Dactylosporangioum fulvum.</title>
        <authorList>
            <person name="Caradec T."/>
        </authorList>
    </citation>
    <scope>NUCLEOTIDE SEQUENCE</scope>
    <source>
        <strain evidence="2">NRRL B-16292</strain>
    </source>
</reference>
<sequence length="283" mass="30937">MSVENSLRRRGITVIFVAMEESTWKLFDRVAADYDQVTPFFAEYGEAIMDVLDPPAGCRFLDLGAGRGALTAPALERGCVVTAVDAAPAMIERLAADCPAAVTHVMNAQALRLPSDCFDLVASSFVIHILDDPAAGVAEAYRVLVPGGRFAFTGSSARQSNSHRPGKNPTIQTPSLGGLLDALFEEFAAYLHPNGSMGQVVDAADLLEEAGFVDLHKDRAEVAIAFPDNAMLWRWALSHGYRAFIEDLPEDRRREFHHRVMELPADDRVLRRTTGIWSGRKPG</sequence>
<protein>
    <submittedName>
        <fullName evidence="2">Class I SAM-dependent methyltransferase</fullName>
    </submittedName>
</protein>